<dbReference type="AlphaFoldDB" id="A0A951P7W3"/>
<dbReference type="Proteomes" id="UP000707356">
    <property type="component" value="Unassembled WGS sequence"/>
</dbReference>
<name>A0A951P7W3_9CYAN</name>
<dbReference type="EMBL" id="JAHHHV010000019">
    <property type="protein sequence ID" value="MBW4464721.1"/>
    <property type="molecule type" value="Genomic_DNA"/>
</dbReference>
<protein>
    <submittedName>
        <fullName evidence="1">Uncharacterized protein</fullName>
    </submittedName>
</protein>
<comment type="caution">
    <text evidence="1">The sequence shown here is derived from an EMBL/GenBank/DDBJ whole genome shotgun (WGS) entry which is preliminary data.</text>
</comment>
<gene>
    <name evidence="1" type="ORF">KME07_04685</name>
</gene>
<reference evidence="1" key="1">
    <citation type="submission" date="2021-05" db="EMBL/GenBank/DDBJ databases">
        <authorList>
            <person name="Pietrasiak N."/>
            <person name="Ward R."/>
            <person name="Stajich J.E."/>
            <person name="Kurbessoian T."/>
        </authorList>
    </citation>
    <scope>NUCLEOTIDE SEQUENCE</scope>
    <source>
        <strain evidence="1">GSE-TBD4-15B</strain>
    </source>
</reference>
<evidence type="ECO:0000313" key="1">
    <source>
        <dbReference type="EMBL" id="MBW4464721.1"/>
    </source>
</evidence>
<accession>A0A951P7W3</accession>
<reference evidence="1" key="2">
    <citation type="journal article" date="2022" name="Microbiol. Resour. Announc.">
        <title>Metagenome Sequencing to Explore Phylogenomics of Terrestrial Cyanobacteria.</title>
        <authorList>
            <person name="Ward R.D."/>
            <person name="Stajich J.E."/>
            <person name="Johansen J.R."/>
            <person name="Huntemann M."/>
            <person name="Clum A."/>
            <person name="Foster B."/>
            <person name="Foster B."/>
            <person name="Roux S."/>
            <person name="Palaniappan K."/>
            <person name="Varghese N."/>
            <person name="Mukherjee S."/>
            <person name="Reddy T.B.K."/>
            <person name="Daum C."/>
            <person name="Copeland A."/>
            <person name="Chen I.A."/>
            <person name="Ivanova N.N."/>
            <person name="Kyrpides N.C."/>
            <person name="Shapiro N."/>
            <person name="Eloe-Fadrosh E.A."/>
            <person name="Pietrasiak N."/>
        </authorList>
    </citation>
    <scope>NUCLEOTIDE SEQUENCE</scope>
    <source>
        <strain evidence="1">GSE-TBD4-15B</strain>
    </source>
</reference>
<sequence length="77" mass="9187">MPYSDQLSPWVVYRLLPNFQRILLERFRKRNNAEDYARVLKQIQPQIELAILFEMESSPTPAAPRQARLNPNQSRKF</sequence>
<evidence type="ECO:0000313" key="2">
    <source>
        <dbReference type="Proteomes" id="UP000707356"/>
    </source>
</evidence>
<organism evidence="1 2">
    <name type="scientific">Pegethrix bostrychoides GSE-TBD4-15B</name>
    <dbReference type="NCBI Taxonomy" id="2839662"/>
    <lineage>
        <taxon>Bacteria</taxon>
        <taxon>Bacillati</taxon>
        <taxon>Cyanobacteriota</taxon>
        <taxon>Cyanophyceae</taxon>
        <taxon>Oculatellales</taxon>
        <taxon>Oculatellaceae</taxon>
        <taxon>Pegethrix</taxon>
    </lineage>
</organism>
<proteinExistence type="predicted"/>